<dbReference type="Gene3D" id="2.120.10.30">
    <property type="entry name" value="TolB, C-terminal domain"/>
    <property type="match status" value="1"/>
</dbReference>
<comment type="caution">
    <text evidence="2">The sequence shown here is derived from an EMBL/GenBank/DDBJ whole genome shotgun (WGS) entry which is preliminary data.</text>
</comment>
<dbReference type="EMBL" id="CAJNRG010000508">
    <property type="protein sequence ID" value="CAF2004490.1"/>
    <property type="molecule type" value="Genomic_DNA"/>
</dbReference>
<name>A0A816MKZ6_9BILA</name>
<dbReference type="InterPro" id="IPR001258">
    <property type="entry name" value="NHL_repeat"/>
</dbReference>
<dbReference type="Pfam" id="PF01436">
    <property type="entry name" value="NHL"/>
    <property type="match status" value="1"/>
</dbReference>
<gene>
    <name evidence="2" type="ORF">XDN619_LOCUS3459</name>
</gene>
<dbReference type="AlphaFoldDB" id="A0A816MKZ6"/>
<evidence type="ECO:0000256" key="1">
    <source>
        <dbReference type="ARBA" id="ARBA00022737"/>
    </source>
</evidence>
<accession>A0A816MKZ6</accession>
<keyword evidence="1" id="KW-0677">Repeat</keyword>
<organism evidence="2 3">
    <name type="scientific">Rotaria magnacalcarata</name>
    <dbReference type="NCBI Taxonomy" id="392030"/>
    <lineage>
        <taxon>Eukaryota</taxon>
        <taxon>Metazoa</taxon>
        <taxon>Spiralia</taxon>
        <taxon>Gnathifera</taxon>
        <taxon>Rotifera</taxon>
        <taxon>Eurotatoria</taxon>
        <taxon>Bdelloidea</taxon>
        <taxon>Philodinida</taxon>
        <taxon>Philodinidae</taxon>
        <taxon>Rotaria</taxon>
    </lineage>
</organism>
<dbReference type="InterPro" id="IPR011042">
    <property type="entry name" value="6-blade_b-propeller_TolB-like"/>
</dbReference>
<evidence type="ECO:0000313" key="2">
    <source>
        <dbReference type="EMBL" id="CAF2004490.1"/>
    </source>
</evidence>
<dbReference type="Proteomes" id="UP000663887">
    <property type="component" value="Unassembled WGS sequence"/>
</dbReference>
<reference evidence="2" key="1">
    <citation type="submission" date="2021-02" db="EMBL/GenBank/DDBJ databases">
        <authorList>
            <person name="Nowell W R."/>
        </authorList>
    </citation>
    <scope>NUCLEOTIDE SEQUENCE</scope>
</reference>
<evidence type="ECO:0000313" key="3">
    <source>
        <dbReference type="Proteomes" id="UP000663887"/>
    </source>
</evidence>
<dbReference type="SUPFAM" id="SSF63829">
    <property type="entry name" value="Calcium-dependent phosphotriesterase"/>
    <property type="match status" value="1"/>
</dbReference>
<sequence length="80" mass="9107">MDIYTFVDLLSSYHTDNHRILLWLNGARQGRTIAGNDTPGNSDYQLNNPSQIRFDSANNLYVVDTNNSRIQRFNLVSNGC</sequence>
<protein>
    <submittedName>
        <fullName evidence="2">Uncharacterized protein</fullName>
    </submittedName>
</protein>
<proteinExistence type="predicted"/>